<dbReference type="InterPro" id="IPR035906">
    <property type="entry name" value="MetI-like_sf"/>
</dbReference>
<feature type="domain" description="ABC transmembrane type-1" evidence="8">
    <location>
        <begin position="77"/>
        <end position="282"/>
    </location>
</feature>
<reference evidence="9 10" key="1">
    <citation type="submission" date="2016-08" db="EMBL/GenBank/DDBJ databases">
        <title>Characterization of Isolates of Eisenbergiella tayi Derived from Blood Cultures, Using Whole Genome Sequencing.</title>
        <authorList>
            <person name="Bernier A.-M."/>
            <person name="Burdz T."/>
            <person name="Wiebe D."/>
            <person name="Bernard K."/>
        </authorList>
    </citation>
    <scope>NUCLEOTIDE SEQUENCE [LARGE SCALE GENOMIC DNA]</scope>
    <source>
        <strain evidence="9 10">NML120146</strain>
    </source>
</reference>
<organism evidence="9 10">
    <name type="scientific">Eisenbergiella tayi</name>
    <dbReference type="NCBI Taxonomy" id="1432052"/>
    <lineage>
        <taxon>Bacteria</taxon>
        <taxon>Bacillati</taxon>
        <taxon>Bacillota</taxon>
        <taxon>Clostridia</taxon>
        <taxon>Lachnospirales</taxon>
        <taxon>Lachnospiraceae</taxon>
        <taxon>Eisenbergiella</taxon>
    </lineage>
</organism>
<feature type="transmembrane region" description="Helical" evidence="7">
    <location>
        <begin position="81"/>
        <end position="100"/>
    </location>
</feature>
<comment type="subcellular location">
    <subcellularLocation>
        <location evidence="1">Cell membrane</location>
        <topology evidence="1">Multi-pass membrane protein</topology>
    </subcellularLocation>
</comment>
<feature type="transmembrane region" description="Helical" evidence="7">
    <location>
        <begin position="184"/>
        <end position="208"/>
    </location>
</feature>
<evidence type="ECO:0000256" key="6">
    <source>
        <dbReference type="ARBA" id="ARBA00023136"/>
    </source>
</evidence>
<evidence type="ECO:0000256" key="2">
    <source>
        <dbReference type="ARBA" id="ARBA00022448"/>
    </source>
</evidence>
<keyword evidence="3" id="KW-1003">Cell membrane</keyword>
<feature type="transmembrane region" description="Helical" evidence="7">
    <location>
        <begin position="12"/>
        <end position="34"/>
    </location>
</feature>
<dbReference type="PROSITE" id="PS50928">
    <property type="entry name" value="ABC_TM1"/>
    <property type="match status" value="1"/>
</dbReference>
<proteinExistence type="predicted"/>
<feature type="transmembrane region" description="Helical" evidence="7">
    <location>
        <begin position="264"/>
        <end position="284"/>
    </location>
</feature>
<evidence type="ECO:0000256" key="5">
    <source>
        <dbReference type="ARBA" id="ARBA00022989"/>
    </source>
</evidence>
<dbReference type="SUPFAM" id="SSF161098">
    <property type="entry name" value="MetI-like"/>
    <property type="match status" value="1"/>
</dbReference>
<evidence type="ECO:0000259" key="8">
    <source>
        <dbReference type="PROSITE" id="PS50928"/>
    </source>
</evidence>
<evidence type="ECO:0000313" key="10">
    <source>
        <dbReference type="Proteomes" id="UP000094869"/>
    </source>
</evidence>
<feature type="transmembrane region" description="Helical" evidence="7">
    <location>
        <begin position="144"/>
        <end position="164"/>
    </location>
</feature>
<dbReference type="PANTHER" id="PTHR43744">
    <property type="entry name" value="ABC TRANSPORTER PERMEASE PROTEIN MG189-RELATED-RELATED"/>
    <property type="match status" value="1"/>
</dbReference>
<evidence type="ECO:0000256" key="3">
    <source>
        <dbReference type="ARBA" id="ARBA00022475"/>
    </source>
</evidence>
<keyword evidence="4 7" id="KW-0812">Transmembrane</keyword>
<dbReference type="InterPro" id="IPR000515">
    <property type="entry name" value="MetI-like"/>
</dbReference>
<comment type="caution">
    <text evidence="9">The sequence shown here is derived from an EMBL/GenBank/DDBJ whole genome shotgun (WGS) entry which is preliminary data.</text>
</comment>
<dbReference type="CDD" id="cd06261">
    <property type="entry name" value="TM_PBP2"/>
    <property type="match status" value="1"/>
</dbReference>
<dbReference type="Gene3D" id="1.10.3720.10">
    <property type="entry name" value="MetI-like"/>
    <property type="match status" value="1"/>
</dbReference>
<keyword evidence="10" id="KW-1185">Reference proteome</keyword>
<keyword evidence="6 7" id="KW-0472">Membrane</keyword>
<name>A0ABX3AH97_9FIRM</name>
<dbReference type="RefSeq" id="WP_044971134.1">
    <property type="nucleotide sequence ID" value="NZ_DBFYTW010000400.1"/>
</dbReference>
<keyword evidence="2" id="KW-0813">Transport</keyword>
<evidence type="ECO:0000256" key="7">
    <source>
        <dbReference type="SAM" id="Phobius"/>
    </source>
</evidence>
<evidence type="ECO:0000256" key="1">
    <source>
        <dbReference type="ARBA" id="ARBA00004651"/>
    </source>
</evidence>
<keyword evidence="5 7" id="KW-1133">Transmembrane helix</keyword>
<evidence type="ECO:0000313" key="9">
    <source>
        <dbReference type="EMBL" id="ODR54365.1"/>
    </source>
</evidence>
<dbReference type="PANTHER" id="PTHR43744:SF9">
    <property type="entry name" value="POLYGALACTURONAN_RHAMNOGALACTURONAN TRANSPORT SYSTEM PERMEASE PROTEIN YTCP"/>
    <property type="match status" value="1"/>
</dbReference>
<accession>A0ABX3AH97</accession>
<sequence length="299" mass="33897">MKKRIKRSKNDLLFDIFSYLVMGVLSVIVIYPLYFVLIASISSPEAVNAGNVILYPIGVTLDGYRKLFEDSRIWMGYRNTIFYAVAGTTLDVCLTLLTAYPLAFDKLPGRKIFMGLFLFTMFFSGGLIPTFLLVKGLHLYDTPFVLILLGALNVYNMIIAKSFFEGTISKDLMDAAEIDGCGKFRFFISIVLPLSKALLGVLVVYYGVAHWNQYFNALIYISKEALRPLQMVLREILIQNSATMQVFDESMMEELLRRERYAELIKYGVIVVASVPVLCVYPFIQKYFTKGVMLGAVKE</sequence>
<evidence type="ECO:0000256" key="4">
    <source>
        <dbReference type="ARBA" id="ARBA00022692"/>
    </source>
</evidence>
<gene>
    <name evidence="9" type="ORF">BEI63_15400</name>
</gene>
<protein>
    <submittedName>
        <fullName evidence="9">Sugar ABC transporter permease</fullName>
    </submittedName>
</protein>
<dbReference type="Proteomes" id="UP000094869">
    <property type="component" value="Unassembled WGS sequence"/>
</dbReference>
<dbReference type="EMBL" id="MEHD01000025">
    <property type="protein sequence ID" value="ODR54365.1"/>
    <property type="molecule type" value="Genomic_DNA"/>
</dbReference>
<feature type="transmembrane region" description="Helical" evidence="7">
    <location>
        <begin position="112"/>
        <end position="132"/>
    </location>
</feature>